<accession>H5SI01</accession>
<gene>
    <name evidence="12" type="primary">htpX</name>
    <name evidence="14" type="ORF">HGMM_F31E01C23</name>
</gene>
<dbReference type="GO" id="GO:0006508">
    <property type="term" value="P:proteolysis"/>
    <property type="evidence" value="ECO:0007669"/>
    <property type="project" value="UniProtKB-KW"/>
</dbReference>
<dbReference type="AlphaFoldDB" id="H5SI01"/>
<name>H5SI01_9BACT</name>
<evidence type="ECO:0000313" key="14">
    <source>
        <dbReference type="EMBL" id="BAL55787.1"/>
    </source>
</evidence>
<feature type="binding site" evidence="12">
    <location>
        <position position="141"/>
    </location>
    <ligand>
        <name>Zn(2+)</name>
        <dbReference type="ChEBI" id="CHEBI:29105"/>
        <note>catalytic</note>
    </ligand>
</feature>
<sequence>MYDAIAANRRNTFLLIAVMTAVLMLIGYAFGLYLGLGEGGLIIAAIVAALWIGISYFHGDSILLAASRAHEIHKADHPQLFNVVEELTIAAGLPMPKIYIIDDSAPNAFATGRDPQNASVAITRGLLEKLNRAELQGVMAHELAHIQNRDILYATLIGAIAGAIILLSDLFLRALRVGVGRRSSRSSKNSKSSGGLALIVLVGMILAVLAPVIARLLQLAVSRQREYLADASAALLTRYPEGLASALEKIARDPDPLEVASRATQHLYIVNPFEKGRWSLDSLWSTHPPLEERIRRLRAMR</sequence>
<evidence type="ECO:0000256" key="12">
    <source>
        <dbReference type="HAMAP-Rule" id="MF_00188"/>
    </source>
</evidence>
<dbReference type="Gene3D" id="3.30.2010.10">
    <property type="entry name" value="Metalloproteases ('zincins'), catalytic domain"/>
    <property type="match status" value="1"/>
</dbReference>
<dbReference type="PANTHER" id="PTHR43221">
    <property type="entry name" value="PROTEASE HTPX"/>
    <property type="match status" value="1"/>
</dbReference>
<keyword evidence="11 12" id="KW-0472">Membrane</keyword>
<evidence type="ECO:0000256" key="7">
    <source>
        <dbReference type="ARBA" id="ARBA00022801"/>
    </source>
</evidence>
<dbReference type="EMBL" id="AP011729">
    <property type="protein sequence ID" value="BAL55787.1"/>
    <property type="molecule type" value="Genomic_DNA"/>
</dbReference>
<evidence type="ECO:0000256" key="2">
    <source>
        <dbReference type="ARBA" id="ARBA00009779"/>
    </source>
</evidence>
<evidence type="ECO:0000256" key="4">
    <source>
        <dbReference type="ARBA" id="ARBA00022670"/>
    </source>
</evidence>
<comment type="subcellular location">
    <subcellularLocation>
        <location evidence="1 12">Cell membrane</location>
        <topology evidence="1 12">Multi-pass membrane protein</topology>
    </subcellularLocation>
</comment>
<keyword evidence="3 12" id="KW-1003">Cell membrane</keyword>
<proteinExistence type="inferred from homology"/>
<feature type="transmembrane region" description="Helical" evidence="12">
    <location>
        <begin position="151"/>
        <end position="175"/>
    </location>
</feature>
<keyword evidence="14" id="KW-0346">Stress response</keyword>
<evidence type="ECO:0000256" key="6">
    <source>
        <dbReference type="ARBA" id="ARBA00022723"/>
    </source>
</evidence>
<keyword evidence="10 12" id="KW-0482">Metalloprotease</keyword>
<feature type="domain" description="Peptidase M48" evidence="13">
    <location>
        <begin position="77"/>
        <end position="300"/>
    </location>
</feature>
<dbReference type="GO" id="GO:0005886">
    <property type="term" value="C:plasma membrane"/>
    <property type="evidence" value="ECO:0007669"/>
    <property type="project" value="UniProtKB-SubCell"/>
</dbReference>
<comment type="cofactor">
    <cofactor evidence="12">
        <name>Zn(2+)</name>
        <dbReference type="ChEBI" id="CHEBI:29105"/>
    </cofactor>
    <text evidence="12">Binds 1 zinc ion per subunit.</text>
</comment>
<evidence type="ECO:0000256" key="3">
    <source>
        <dbReference type="ARBA" id="ARBA00022475"/>
    </source>
</evidence>
<keyword evidence="9 12" id="KW-1133">Transmembrane helix</keyword>
<comment type="similarity">
    <text evidence="2 12">Belongs to the peptidase M48B family.</text>
</comment>
<evidence type="ECO:0000256" key="11">
    <source>
        <dbReference type="ARBA" id="ARBA00023136"/>
    </source>
</evidence>
<dbReference type="EC" id="3.4.24.-" evidence="12"/>
<feature type="transmembrane region" description="Helical" evidence="12">
    <location>
        <begin position="195"/>
        <end position="217"/>
    </location>
</feature>
<dbReference type="PANTHER" id="PTHR43221:SF1">
    <property type="entry name" value="PROTEASE HTPX"/>
    <property type="match status" value="1"/>
</dbReference>
<feature type="binding site" evidence="12">
    <location>
        <position position="226"/>
    </location>
    <ligand>
        <name>Zn(2+)</name>
        <dbReference type="ChEBI" id="CHEBI:29105"/>
        <note>catalytic</note>
    </ligand>
</feature>
<dbReference type="HAMAP" id="MF_00188">
    <property type="entry name" value="Pept_M48_protease_HtpX"/>
    <property type="match status" value="1"/>
</dbReference>
<evidence type="ECO:0000256" key="10">
    <source>
        <dbReference type="ARBA" id="ARBA00023049"/>
    </source>
</evidence>
<protein>
    <recommendedName>
        <fullName evidence="12">Protease HtpX homolog</fullName>
        <ecNumber evidence="12">3.4.24.-</ecNumber>
    </recommendedName>
</protein>
<evidence type="ECO:0000256" key="1">
    <source>
        <dbReference type="ARBA" id="ARBA00004651"/>
    </source>
</evidence>
<dbReference type="GO" id="GO:0004222">
    <property type="term" value="F:metalloendopeptidase activity"/>
    <property type="evidence" value="ECO:0007669"/>
    <property type="project" value="UniProtKB-UniRule"/>
</dbReference>
<keyword evidence="8 12" id="KW-0862">Zinc</keyword>
<evidence type="ECO:0000256" key="9">
    <source>
        <dbReference type="ARBA" id="ARBA00022989"/>
    </source>
</evidence>
<evidence type="ECO:0000259" key="13">
    <source>
        <dbReference type="Pfam" id="PF01435"/>
    </source>
</evidence>
<evidence type="ECO:0000256" key="8">
    <source>
        <dbReference type="ARBA" id="ARBA00022833"/>
    </source>
</evidence>
<evidence type="ECO:0000256" key="5">
    <source>
        <dbReference type="ARBA" id="ARBA00022692"/>
    </source>
</evidence>
<dbReference type="InterPro" id="IPR050083">
    <property type="entry name" value="HtpX_protease"/>
</dbReference>
<feature type="binding site" evidence="12">
    <location>
        <position position="145"/>
    </location>
    <ligand>
        <name>Zn(2+)</name>
        <dbReference type="ChEBI" id="CHEBI:29105"/>
        <note>catalytic</note>
    </ligand>
</feature>
<dbReference type="GO" id="GO:0008270">
    <property type="term" value="F:zinc ion binding"/>
    <property type="evidence" value="ECO:0007669"/>
    <property type="project" value="UniProtKB-UniRule"/>
</dbReference>
<keyword evidence="4 12" id="KW-0645">Protease</keyword>
<dbReference type="Pfam" id="PF01435">
    <property type="entry name" value="Peptidase_M48"/>
    <property type="match status" value="1"/>
</dbReference>
<feature type="transmembrane region" description="Helical" evidence="12">
    <location>
        <begin position="12"/>
        <end position="34"/>
    </location>
</feature>
<keyword evidence="7 12" id="KW-0378">Hydrolase</keyword>
<keyword evidence="6 12" id="KW-0479">Metal-binding</keyword>
<keyword evidence="5 12" id="KW-0812">Transmembrane</keyword>
<dbReference type="InterPro" id="IPR022919">
    <property type="entry name" value="Pept_M48_protease_HtpX"/>
</dbReference>
<organism evidence="14">
    <name type="scientific">uncultured Acetothermia bacterium</name>
    <dbReference type="NCBI Taxonomy" id="236499"/>
    <lineage>
        <taxon>Bacteria</taxon>
        <taxon>Candidatus Bipolaricaulota</taxon>
        <taxon>environmental samples</taxon>
    </lineage>
</organism>
<reference evidence="14" key="1">
    <citation type="journal article" date="2005" name="Environ. Microbiol.">
        <title>Genetic and functional properties of uncultivated thermophilic crenarchaeotes from a subsurface gold mine as revealed by analysis of genome fragments.</title>
        <authorList>
            <person name="Nunoura T."/>
            <person name="Hirayama H."/>
            <person name="Takami H."/>
            <person name="Oida H."/>
            <person name="Nishi S."/>
            <person name="Shimamura S."/>
            <person name="Suzuki Y."/>
            <person name="Inagaki F."/>
            <person name="Takai K."/>
            <person name="Nealson K.H."/>
            <person name="Horikoshi K."/>
        </authorList>
    </citation>
    <scope>NUCLEOTIDE SEQUENCE</scope>
</reference>
<feature type="transmembrane region" description="Helical" evidence="12">
    <location>
        <begin position="40"/>
        <end position="58"/>
    </location>
</feature>
<feature type="active site" evidence="12">
    <location>
        <position position="142"/>
    </location>
</feature>
<dbReference type="CDD" id="cd07340">
    <property type="entry name" value="M48B_Htpx_like"/>
    <property type="match status" value="1"/>
</dbReference>
<reference evidence="14" key="2">
    <citation type="journal article" date="2012" name="PLoS ONE">
        <title>A Deeply Branching Thermophilic Bacterium with an Ancient Acetyl-CoA Pathway Dominates a Subsurface Ecosystem.</title>
        <authorList>
            <person name="Takami H."/>
            <person name="Noguchi H."/>
            <person name="Takaki Y."/>
            <person name="Uchiyama I."/>
            <person name="Toyoda A."/>
            <person name="Nishi S."/>
            <person name="Chee G.-J."/>
            <person name="Arai W."/>
            <person name="Nunoura T."/>
            <person name="Itoh T."/>
            <person name="Hattori M."/>
            <person name="Takai K."/>
        </authorList>
    </citation>
    <scope>NUCLEOTIDE SEQUENCE</scope>
</reference>
<dbReference type="InterPro" id="IPR001915">
    <property type="entry name" value="Peptidase_M48"/>
</dbReference>